<evidence type="ECO:0000256" key="5">
    <source>
        <dbReference type="ARBA" id="ARBA00023136"/>
    </source>
</evidence>
<comment type="subcellular location">
    <subcellularLocation>
        <location evidence="1">Cell membrane</location>
        <topology evidence="1">Multi-pass membrane protein</topology>
    </subcellularLocation>
</comment>
<evidence type="ECO:0000256" key="3">
    <source>
        <dbReference type="ARBA" id="ARBA00022692"/>
    </source>
</evidence>
<dbReference type="EMBL" id="JAMTCC010000006">
    <property type="protein sequence ID" value="MCT7944765.1"/>
    <property type="molecule type" value="Genomic_DNA"/>
</dbReference>
<dbReference type="AlphaFoldDB" id="A0A9X3AXM5"/>
<feature type="transmembrane region" description="Helical" evidence="7">
    <location>
        <begin position="21"/>
        <end position="44"/>
    </location>
</feature>
<dbReference type="GO" id="GO:0140359">
    <property type="term" value="F:ABC-type transporter activity"/>
    <property type="evidence" value="ECO:0007669"/>
    <property type="project" value="InterPro"/>
</dbReference>
<feature type="transmembrane region" description="Helical" evidence="7">
    <location>
        <begin position="297"/>
        <end position="318"/>
    </location>
</feature>
<dbReference type="Proteomes" id="UP001155604">
    <property type="component" value="Unassembled WGS sequence"/>
</dbReference>
<evidence type="ECO:0000313" key="10">
    <source>
        <dbReference type="Proteomes" id="UP001155604"/>
    </source>
</evidence>
<sequence>MNKIMAMVRKELIDAARDKRSVMAGLYYAIGTPLIMCGLFMVLIGQLTSPDDLKITITNPDKAPDLVRFLSNKGISSGEVKDSELKAIELIISTDYAAQMNQGKGAEITIVADNSDEKLQKSIRKLEKQLQSYSAEMGSLRLIARGIDPRVMQPLKVSVHDQATTDSKGGMILGFAIFTMIYSVFISGMNLAIDTSAGERERNSLALLLSHPLTTRQLVLSKIIAVSLFALLGLVLILLVSRIAYTFVPWQELGFSVNITTEFMALMLVVGIPVALMAACLQLFVSFMAKTFKEAQSYLTMVLFVPLALSMAASYNIAPDMLQWLPVSGQQQALMDFIKGKDLPMLQLLVSTLGTLAIAILLAFGMERSLKSEKVIFGL</sequence>
<feature type="coiled-coil region" evidence="6">
    <location>
        <begin position="116"/>
        <end position="143"/>
    </location>
</feature>
<keyword evidence="2" id="KW-1003">Cell membrane</keyword>
<proteinExistence type="predicted"/>
<name>A0A9X3AXM5_9GAMM</name>
<dbReference type="PANTHER" id="PTHR30294">
    <property type="entry name" value="MEMBRANE COMPONENT OF ABC TRANSPORTER YHHJ-RELATED"/>
    <property type="match status" value="1"/>
</dbReference>
<feature type="transmembrane region" description="Helical" evidence="7">
    <location>
        <begin position="223"/>
        <end position="245"/>
    </location>
</feature>
<dbReference type="Pfam" id="PF12698">
    <property type="entry name" value="ABC2_membrane_3"/>
    <property type="match status" value="1"/>
</dbReference>
<keyword evidence="4 7" id="KW-1133">Transmembrane helix</keyword>
<evidence type="ECO:0000256" key="1">
    <source>
        <dbReference type="ARBA" id="ARBA00004651"/>
    </source>
</evidence>
<gene>
    <name evidence="9" type="ORF">NE536_05235</name>
</gene>
<evidence type="ECO:0000256" key="6">
    <source>
        <dbReference type="SAM" id="Coils"/>
    </source>
</evidence>
<protein>
    <submittedName>
        <fullName evidence="9">ABC transporter permease</fullName>
    </submittedName>
</protein>
<feature type="domain" description="ABC-2 type transporter transmembrane" evidence="8">
    <location>
        <begin position="28"/>
        <end position="363"/>
    </location>
</feature>
<evidence type="ECO:0000256" key="4">
    <source>
        <dbReference type="ARBA" id="ARBA00022989"/>
    </source>
</evidence>
<accession>A0A9X3AXM5</accession>
<dbReference type="PANTHER" id="PTHR30294:SF29">
    <property type="entry name" value="MULTIDRUG ABC TRANSPORTER PERMEASE YBHS-RELATED"/>
    <property type="match status" value="1"/>
</dbReference>
<dbReference type="GO" id="GO:0005886">
    <property type="term" value="C:plasma membrane"/>
    <property type="evidence" value="ECO:0007669"/>
    <property type="project" value="UniProtKB-SubCell"/>
</dbReference>
<keyword evidence="5 7" id="KW-0472">Membrane</keyword>
<evidence type="ECO:0000256" key="2">
    <source>
        <dbReference type="ARBA" id="ARBA00022475"/>
    </source>
</evidence>
<dbReference type="RefSeq" id="WP_261272017.1">
    <property type="nucleotide sequence ID" value="NZ_JAMTCC010000006.1"/>
</dbReference>
<evidence type="ECO:0000259" key="8">
    <source>
        <dbReference type="Pfam" id="PF12698"/>
    </source>
</evidence>
<dbReference type="InterPro" id="IPR051449">
    <property type="entry name" value="ABC-2_transporter_component"/>
</dbReference>
<keyword evidence="6" id="KW-0175">Coiled coil</keyword>
<keyword evidence="3 7" id="KW-0812">Transmembrane</keyword>
<feature type="transmembrane region" description="Helical" evidence="7">
    <location>
        <begin position="171"/>
        <end position="193"/>
    </location>
</feature>
<dbReference type="InterPro" id="IPR013525">
    <property type="entry name" value="ABC2_TM"/>
</dbReference>
<feature type="transmembrane region" description="Helical" evidence="7">
    <location>
        <begin position="345"/>
        <end position="364"/>
    </location>
</feature>
<organism evidence="9 10">
    <name type="scientific">Shewanella septentrionalis</name>
    <dbReference type="NCBI Taxonomy" id="2952223"/>
    <lineage>
        <taxon>Bacteria</taxon>
        <taxon>Pseudomonadati</taxon>
        <taxon>Pseudomonadota</taxon>
        <taxon>Gammaproteobacteria</taxon>
        <taxon>Alteromonadales</taxon>
        <taxon>Shewanellaceae</taxon>
        <taxon>Shewanella</taxon>
    </lineage>
</organism>
<evidence type="ECO:0000256" key="7">
    <source>
        <dbReference type="SAM" id="Phobius"/>
    </source>
</evidence>
<keyword evidence="10" id="KW-1185">Reference proteome</keyword>
<reference evidence="9" key="1">
    <citation type="journal article" date="2023" name="Int. J. Syst. Evol. Microbiol.">
        <title>&lt;i&gt;Shewanella septentrionalis&lt;/i&gt; sp. nov. and &lt;i&gt;Shewanella holmiensis&lt;/i&gt; sp. nov., isolated from Baltic Sea water and sediments.</title>
        <authorList>
            <person name="Martin-Rodriguez A.J."/>
            <person name="Thorell K."/>
            <person name="Joffre E."/>
            <person name="Jensie-Markopoulos S."/>
            <person name="Moore E.R.B."/>
            <person name="Sjoling A."/>
        </authorList>
    </citation>
    <scope>NUCLEOTIDE SEQUENCE</scope>
    <source>
        <strain evidence="9">SP1W3</strain>
    </source>
</reference>
<feature type="transmembrane region" description="Helical" evidence="7">
    <location>
        <begin position="265"/>
        <end position="285"/>
    </location>
</feature>
<evidence type="ECO:0000313" key="9">
    <source>
        <dbReference type="EMBL" id="MCT7944765.1"/>
    </source>
</evidence>
<comment type="caution">
    <text evidence="9">The sequence shown here is derived from an EMBL/GenBank/DDBJ whole genome shotgun (WGS) entry which is preliminary data.</text>
</comment>